<sequence length="402" mass="44217">MSTSGDNLLTALISGSTATAVTSTITYPLDFIKTQQQLNNYQLMSKYKIPSNYPNSLVQIFCGGSALVIGNVAKNQARLISYNWATKFMSLESHHQDEKLSGKVKTSAPRMVIAGAMSAFIETLFIIPFENIKITMIQNMSLTNEINRSRAQANVQDVTGAVVLNRHHKPHASVFTKQYISPNAYYPSDLLQQYKTGKTYVKGGGITHSDHPHSNCKGKLNKADKLKRKFNKAPTLTFLGTVKEIYLLKGLSGFTAGSIVTMTRQVAISSVWLSTYNATRQLLDPHNKSSSGINEQSWFGHKHTMVQSMGLHLLSSIAVIVVTQPLDVIKSHMQSKNGKKIYRDSLHTAYKIFLNQGITKLWSGSVPRGLKVFASGGLTATFYSYVEGVVNVAGGQRVFAAE</sequence>
<comment type="similarity">
    <text evidence="3 12">Belongs to the mitochondrial carrier (TC 2.A.29) family.</text>
</comment>
<dbReference type="PROSITE" id="PS50920">
    <property type="entry name" value="SOLCAR"/>
    <property type="match status" value="2"/>
</dbReference>
<evidence type="ECO:0000256" key="2">
    <source>
        <dbReference type="ARBA" id="ARBA00004225"/>
    </source>
</evidence>
<dbReference type="PANTHER" id="PTHR45788">
    <property type="entry name" value="SUCCINATE/FUMARATE MITOCHONDRIAL TRANSPORTER-RELATED"/>
    <property type="match status" value="1"/>
</dbReference>
<evidence type="ECO:0000256" key="7">
    <source>
        <dbReference type="ARBA" id="ARBA00022737"/>
    </source>
</evidence>
<evidence type="ECO:0000256" key="10">
    <source>
        <dbReference type="ARBA" id="ARBA00023136"/>
    </source>
</evidence>
<dbReference type="OrthoDB" id="44467at2759"/>
<dbReference type="Gene3D" id="1.50.40.10">
    <property type="entry name" value="Mitochondrial carrier domain"/>
    <property type="match status" value="1"/>
</dbReference>
<dbReference type="GO" id="GO:0006843">
    <property type="term" value="P:mitochondrial citrate transmembrane transport"/>
    <property type="evidence" value="ECO:0007669"/>
    <property type="project" value="TreeGrafter"/>
</dbReference>
<dbReference type="AlphaFoldDB" id="A0A9P0QP07"/>
<dbReference type="PANTHER" id="PTHR45788:SF5">
    <property type="entry name" value="AFR253WP"/>
    <property type="match status" value="1"/>
</dbReference>
<evidence type="ECO:0000256" key="11">
    <source>
        <dbReference type="PROSITE-ProRule" id="PRU00282"/>
    </source>
</evidence>
<feature type="repeat" description="Solcar" evidence="11">
    <location>
        <begin position="6"/>
        <end position="88"/>
    </location>
</feature>
<keyword evidence="14" id="KW-1185">Reference proteome</keyword>
<evidence type="ECO:0000256" key="9">
    <source>
        <dbReference type="ARBA" id="ARBA00023128"/>
    </source>
</evidence>
<keyword evidence="7" id="KW-0677">Repeat</keyword>
<evidence type="ECO:0000256" key="8">
    <source>
        <dbReference type="ARBA" id="ARBA00022989"/>
    </source>
</evidence>
<accession>A0A9P0QP07</accession>
<comment type="function">
    <text evidence="1">Mitochondrial transporter that mediates uptake of thiamine pyrophosphate (ThPP) into mitochondria.</text>
</comment>
<dbReference type="GO" id="GO:0071913">
    <property type="term" value="F:citrate secondary active transmembrane transporter activity"/>
    <property type="evidence" value="ECO:0007669"/>
    <property type="project" value="TreeGrafter"/>
</dbReference>
<comment type="subcellular location">
    <subcellularLocation>
        <location evidence="2">Mitochondrion membrane</location>
        <topology evidence="2">Multi-pass membrane protein</topology>
    </subcellularLocation>
</comment>
<dbReference type="InterPro" id="IPR049563">
    <property type="entry name" value="TXTP-like"/>
</dbReference>
<keyword evidence="9" id="KW-0496">Mitochondrion</keyword>
<dbReference type="GO" id="GO:0031966">
    <property type="term" value="C:mitochondrial membrane"/>
    <property type="evidence" value="ECO:0007669"/>
    <property type="project" value="UniProtKB-SubCell"/>
</dbReference>
<keyword evidence="5 12" id="KW-0813">Transport</keyword>
<dbReference type="InterPro" id="IPR023395">
    <property type="entry name" value="MCP_dom_sf"/>
</dbReference>
<evidence type="ECO:0000256" key="1">
    <source>
        <dbReference type="ARBA" id="ARBA00002238"/>
    </source>
</evidence>
<dbReference type="Proteomes" id="UP000837801">
    <property type="component" value="Unassembled WGS sequence"/>
</dbReference>
<feature type="repeat" description="Solcar" evidence="11">
    <location>
        <begin position="302"/>
        <end position="389"/>
    </location>
</feature>
<evidence type="ECO:0000256" key="4">
    <source>
        <dbReference type="ARBA" id="ARBA00021935"/>
    </source>
</evidence>
<gene>
    <name evidence="13" type="ORF">CLIB1423_05S00606</name>
</gene>
<evidence type="ECO:0000256" key="5">
    <source>
        <dbReference type="ARBA" id="ARBA00022448"/>
    </source>
</evidence>
<protein>
    <recommendedName>
        <fullName evidence="4">Mitochondrial thiamine pyrophosphate carrier 1</fullName>
    </recommendedName>
</protein>
<dbReference type="InterPro" id="IPR018108">
    <property type="entry name" value="MCP_transmembrane"/>
</dbReference>
<keyword evidence="10 11" id="KW-0472">Membrane</keyword>
<dbReference type="SUPFAM" id="SSF103506">
    <property type="entry name" value="Mitochondrial carrier"/>
    <property type="match status" value="1"/>
</dbReference>
<keyword evidence="8" id="KW-1133">Transmembrane helix</keyword>
<reference evidence="13" key="1">
    <citation type="submission" date="2022-03" db="EMBL/GenBank/DDBJ databases">
        <authorList>
            <person name="Legras J.-L."/>
            <person name="Devillers H."/>
            <person name="Grondin C."/>
        </authorList>
    </citation>
    <scope>NUCLEOTIDE SEQUENCE</scope>
    <source>
        <strain evidence="13">CLIB 1423</strain>
    </source>
</reference>
<organism evidence="13 14">
    <name type="scientific">[Candida] railenensis</name>
    <dbReference type="NCBI Taxonomy" id="45579"/>
    <lineage>
        <taxon>Eukaryota</taxon>
        <taxon>Fungi</taxon>
        <taxon>Dikarya</taxon>
        <taxon>Ascomycota</taxon>
        <taxon>Saccharomycotina</taxon>
        <taxon>Pichiomycetes</taxon>
        <taxon>Debaryomycetaceae</taxon>
        <taxon>Kurtzmaniella</taxon>
    </lineage>
</organism>
<evidence type="ECO:0000256" key="12">
    <source>
        <dbReference type="RuleBase" id="RU000488"/>
    </source>
</evidence>
<evidence type="ECO:0000256" key="6">
    <source>
        <dbReference type="ARBA" id="ARBA00022692"/>
    </source>
</evidence>
<comment type="caution">
    <text evidence="13">The sequence shown here is derived from an EMBL/GenBank/DDBJ whole genome shotgun (WGS) entry which is preliminary data.</text>
</comment>
<evidence type="ECO:0000313" key="14">
    <source>
        <dbReference type="Proteomes" id="UP000837801"/>
    </source>
</evidence>
<keyword evidence="6 11" id="KW-0812">Transmembrane</keyword>
<dbReference type="Pfam" id="PF00153">
    <property type="entry name" value="Mito_carr"/>
    <property type="match status" value="2"/>
</dbReference>
<name>A0A9P0QP07_9ASCO</name>
<dbReference type="EMBL" id="CAKXYY010000005">
    <property type="protein sequence ID" value="CAH2351886.1"/>
    <property type="molecule type" value="Genomic_DNA"/>
</dbReference>
<evidence type="ECO:0000256" key="3">
    <source>
        <dbReference type="ARBA" id="ARBA00006375"/>
    </source>
</evidence>
<proteinExistence type="inferred from homology"/>
<evidence type="ECO:0000313" key="13">
    <source>
        <dbReference type="EMBL" id="CAH2351886.1"/>
    </source>
</evidence>